<evidence type="ECO:0000313" key="2">
    <source>
        <dbReference type="EMBL" id="APM40015.1"/>
    </source>
</evidence>
<dbReference type="GO" id="GO:0016787">
    <property type="term" value="F:hydrolase activity"/>
    <property type="evidence" value="ECO:0007669"/>
    <property type="project" value="UniProtKB-KW"/>
</dbReference>
<feature type="domain" description="HD-GYP" evidence="1">
    <location>
        <begin position="105"/>
        <end position="301"/>
    </location>
</feature>
<dbReference type="SUPFAM" id="SSF109604">
    <property type="entry name" value="HD-domain/PDEase-like"/>
    <property type="match status" value="1"/>
</dbReference>
<protein>
    <submittedName>
        <fullName evidence="2">HD family phosphohydrolase</fullName>
    </submittedName>
</protein>
<dbReference type="InterPro" id="IPR003607">
    <property type="entry name" value="HD/PDEase_dom"/>
</dbReference>
<gene>
    <name evidence="2" type="ORF">BS101_15355</name>
</gene>
<sequence length="352" mass="40204">MRLEFINRVKEKDVLGKSILTCDGQVLLKTGVKLTNNYINKLKELGVFYLYVEDERLEDVNIEDEKLLELKQESMKSMSNIMSNLYNCNEKELRKSLVGIEDMVNYIIELGDVNKSLYDIQTYDNYTFIHSIDTCIMASFLGASTGYDKWQLREIGIGASLHDIGKTKIPLEILNKQTKLTDEEFNEIKNHPLYGSKILKKNVIISDAVIKIVEQHHERIDGRGYPYGLESKQITNYAKLVCICDVYDAVSNDRCYRKKFSPNDAYELILSGSGSNFDQDLVCNFKNTFAIYPLGCGVKLSNKIEGYVVRQNKGFPDRPIIRVLCDEDTGKLIPAYELDLLRMPNVVITGLI</sequence>
<keyword evidence="2" id="KW-0378">Hydrolase</keyword>
<dbReference type="RefSeq" id="WP_073539626.1">
    <property type="nucleotide sequence ID" value="NZ_CP018335.1"/>
</dbReference>
<dbReference type="Pfam" id="PF13487">
    <property type="entry name" value="HD_5"/>
    <property type="match status" value="1"/>
</dbReference>
<evidence type="ECO:0000259" key="1">
    <source>
        <dbReference type="PROSITE" id="PS51832"/>
    </source>
</evidence>
<dbReference type="Proteomes" id="UP000184604">
    <property type="component" value="Chromosome"/>
</dbReference>
<accession>A0A1L5FAG9</accession>
<dbReference type="InterPro" id="IPR037522">
    <property type="entry name" value="HD_GYP_dom"/>
</dbReference>
<dbReference type="PANTHER" id="PTHR43155">
    <property type="entry name" value="CYCLIC DI-GMP PHOSPHODIESTERASE PA4108-RELATED"/>
    <property type="match status" value="1"/>
</dbReference>
<dbReference type="AlphaFoldDB" id="A0A1L5FAG9"/>
<dbReference type="SMART" id="SM00471">
    <property type="entry name" value="HDc"/>
    <property type="match status" value="1"/>
</dbReference>
<organism evidence="2 3">
    <name type="scientific">Clostridium kluyveri</name>
    <dbReference type="NCBI Taxonomy" id="1534"/>
    <lineage>
        <taxon>Bacteria</taxon>
        <taxon>Bacillati</taxon>
        <taxon>Bacillota</taxon>
        <taxon>Clostridia</taxon>
        <taxon>Eubacteriales</taxon>
        <taxon>Clostridiaceae</taxon>
        <taxon>Clostridium</taxon>
    </lineage>
</organism>
<name>A0A1L5FAG9_CLOKL</name>
<dbReference type="Gene3D" id="1.10.3210.10">
    <property type="entry name" value="Hypothetical protein af1432"/>
    <property type="match status" value="1"/>
</dbReference>
<evidence type="ECO:0000313" key="3">
    <source>
        <dbReference type="Proteomes" id="UP000184604"/>
    </source>
</evidence>
<dbReference type="PANTHER" id="PTHR43155:SF2">
    <property type="entry name" value="CYCLIC DI-GMP PHOSPHODIESTERASE PA4108"/>
    <property type="match status" value="1"/>
</dbReference>
<dbReference type="CDD" id="cd00077">
    <property type="entry name" value="HDc"/>
    <property type="match status" value="1"/>
</dbReference>
<dbReference type="OrthoDB" id="9804747at2"/>
<dbReference type="EMBL" id="CP018335">
    <property type="protein sequence ID" value="APM40015.1"/>
    <property type="molecule type" value="Genomic_DNA"/>
</dbReference>
<proteinExistence type="predicted"/>
<reference evidence="2 3" key="1">
    <citation type="submission" date="2016-12" db="EMBL/GenBank/DDBJ databases">
        <title>Complete genome sequence of Clostridium kluyveri JZZ isolated from the pit mud of a Chinese flavor liquor-making factory.</title>
        <authorList>
            <person name="Wang Y."/>
        </authorList>
    </citation>
    <scope>NUCLEOTIDE SEQUENCE [LARGE SCALE GENOMIC DNA]</scope>
    <source>
        <strain evidence="2 3">JZZ</strain>
    </source>
</reference>
<dbReference type="PROSITE" id="PS51832">
    <property type="entry name" value="HD_GYP"/>
    <property type="match status" value="1"/>
</dbReference>